<keyword evidence="3" id="KW-0812">Transmembrane</keyword>
<protein>
    <submittedName>
        <fullName evidence="5">Reverse transcriptase (RNA-dependent DNA polymerase)</fullName>
    </submittedName>
    <submittedName>
        <fullName evidence="6">Reverse_transcriptase (RNA-dependent DNA polymerase)</fullName>
    </submittedName>
</protein>
<dbReference type="GO" id="GO:0003964">
    <property type="term" value="F:RNA-directed DNA polymerase activity"/>
    <property type="evidence" value="ECO:0007669"/>
    <property type="project" value="UniProtKB-KW"/>
</dbReference>
<evidence type="ECO:0000313" key="7">
    <source>
        <dbReference type="Proteomes" id="UP001642409"/>
    </source>
</evidence>
<feature type="compositionally biased region" description="Basic and acidic residues" evidence="2">
    <location>
        <begin position="1495"/>
        <end position="1513"/>
    </location>
</feature>
<keyword evidence="5" id="KW-0548">Nucleotidyltransferase</keyword>
<evidence type="ECO:0000313" key="5">
    <source>
        <dbReference type="EMBL" id="CAI9914617.1"/>
    </source>
</evidence>
<dbReference type="InterPro" id="IPR043502">
    <property type="entry name" value="DNA/RNA_pol_sf"/>
</dbReference>
<feature type="region of interest" description="Disordered" evidence="2">
    <location>
        <begin position="1598"/>
        <end position="1625"/>
    </location>
</feature>
<feature type="region of interest" description="Disordered" evidence="2">
    <location>
        <begin position="132"/>
        <end position="155"/>
    </location>
</feature>
<feature type="compositionally biased region" description="Polar residues" evidence="2">
    <location>
        <begin position="1537"/>
        <end position="1551"/>
    </location>
</feature>
<feature type="compositionally biased region" description="Low complexity" evidence="2">
    <location>
        <begin position="543"/>
        <end position="558"/>
    </location>
</feature>
<dbReference type="PANTHER" id="PTHR13555:SF68">
    <property type="entry name" value="ZINC FINGER PROTEIN 474"/>
    <property type="match status" value="1"/>
</dbReference>
<keyword evidence="3" id="KW-1133">Transmembrane helix</keyword>
<feature type="region of interest" description="Disordered" evidence="2">
    <location>
        <begin position="1443"/>
        <end position="1513"/>
    </location>
</feature>
<feature type="domain" description="Reverse transcriptase" evidence="4">
    <location>
        <begin position="786"/>
        <end position="1019"/>
    </location>
</feature>
<keyword evidence="1" id="KW-0175">Coiled coil</keyword>
<evidence type="ECO:0000259" key="4">
    <source>
        <dbReference type="PROSITE" id="PS50878"/>
    </source>
</evidence>
<feature type="coiled-coil region" evidence="1">
    <location>
        <begin position="258"/>
        <end position="303"/>
    </location>
</feature>
<dbReference type="InterPro" id="IPR026319">
    <property type="entry name" value="ZC2HC1A/B-like"/>
</dbReference>
<accession>A0AA86N7R9</accession>
<evidence type="ECO:0000256" key="3">
    <source>
        <dbReference type="SAM" id="Phobius"/>
    </source>
</evidence>
<proteinExistence type="predicted"/>
<dbReference type="InterPro" id="IPR000477">
    <property type="entry name" value="RT_dom"/>
</dbReference>
<feature type="compositionally biased region" description="Low complexity" evidence="2">
    <location>
        <begin position="84"/>
        <end position="116"/>
    </location>
</feature>
<keyword evidence="3" id="KW-0472">Membrane</keyword>
<feature type="compositionally biased region" description="Low complexity" evidence="2">
    <location>
        <begin position="522"/>
        <end position="536"/>
    </location>
</feature>
<dbReference type="EMBL" id="CATOUU010000052">
    <property type="protein sequence ID" value="CAI9914617.1"/>
    <property type="molecule type" value="Genomic_DNA"/>
</dbReference>
<gene>
    <name evidence="5" type="ORF">HINF_LOCUS2262</name>
    <name evidence="6" type="ORF">HINF_LOCUS44904</name>
</gene>
<feature type="region of interest" description="Disordered" evidence="2">
    <location>
        <begin position="304"/>
        <end position="335"/>
    </location>
</feature>
<organism evidence="5">
    <name type="scientific">Hexamita inflata</name>
    <dbReference type="NCBI Taxonomy" id="28002"/>
    <lineage>
        <taxon>Eukaryota</taxon>
        <taxon>Metamonada</taxon>
        <taxon>Diplomonadida</taxon>
        <taxon>Hexamitidae</taxon>
        <taxon>Hexamitinae</taxon>
        <taxon>Hexamita</taxon>
    </lineage>
</organism>
<feature type="region of interest" description="Disordered" evidence="2">
    <location>
        <begin position="516"/>
        <end position="583"/>
    </location>
</feature>
<evidence type="ECO:0000256" key="2">
    <source>
        <dbReference type="SAM" id="MobiDB-lite"/>
    </source>
</evidence>
<feature type="compositionally biased region" description="Low complexity" evidence="2">
    <location>
        <begin position="1477"/>
        <end position="1491"/>
    </location>
</feature>
<dbReference type="SUPFAM" id="SSF56672">
    <property type="entry name" value="DNA/RNA polymerases"/>
    <property type="match status" value="1"/>
</dbReference>
<feature type="transmembrane region" description="Helical" evidence="3">
    <location>
        <begin position="7"/>
        <end position="30"/>
    </location>
</feature>
<keyword evidence="7" id="KW-1185">Reference proteome</keyword>
<comment type="caution">
    <text evidence="5">The sequence shown here is derived from an EMBL/GenBank/DDBJ whole genome shotgun (WGS) entry which is preliminary data.</text>
</comment>
<name>A0AA86N7R9_9EUKA</name>
<keyword evidence="5" id="KW-0695">RNA-directed DNA polymerase</keyword>
<reference evidence="5" key="1">
    <citation type="submission" date="2023-06" db="EMBL/GenBank/DDBJ databases">
        <authorList>
            <person name="Kurt Z."/>
        </authorList>
    </citation>
    <scope>NUCLEOTIDE SEQUENCE</scope>
</reference>
<feature type="compositionally biased region" description="Gly residues" evidence="2">
    <location>
        <begin position="559"/>
        <end position="575"/>
    </location>
</feature>
<evidence type="ECO:0000313" key="6">
    <source>
        <dbReference type="EMBL" id="CAL6052547.1"/>
    </source>
</evidence>
<feature type="region of interest" description="Disordered" evidence="2">
    <location>
        <begin position="59"/>
        <end position="119"/>
    </location>
</feature>
<feature type="coiled-coil region" evidence="1">
    <location>
        <begin position="198"/>
        <end position="225"/>
    </location>
</feature>
<feature type="compositionally biased region" description="Polar residues" evidence="2">
    <location>
        <begin position="1460"/>
        <end position="1476"/>
    </location>
</feature>
<feature type="compositionally biased region" description="Polar residues" evidence="2">
    <location>
        <begin position="132"/>
        <end position="154"/>
    </location>
</feature>
<dbReference type="SMART" id="SM00355">
    <property type="entry name" value="ZnF_C2H2"/>
    <property type="match status" value="3"/>
</dbReference>
<dbReference type="Proteomes" id="UP001642409">
    <property type="component" value="Unassembled WGS sequence"/>
</dbReference>
<dbReference type="InterPro" id="IPR013087">
    <property type="entry name" value="Znf_C2H2_type"/>
</dbReference>
<sequence length="1758" mass="202508">MQPQNFLLFTVLQYAKNVIYIFQIPILYLWQIRGMQMQRNLLLQNPSKQQSSIKADFLKTAPPKPTKSIPAVSITAPSVKKDQTNTSSTSNSSTSNTSTSSMQQNSTQPTTSNFSSYTQSTLNGTQLQNNHISQQSQVNNSSLPQYSNSITGNIQPEDDIMDMSVITCISDETISIPTKLQSPPRRMLQATMYSPNTLINATQRIQQQQEEISRREIELSQKEAEIGQKTSNLDQNIHQAESYLQQREQTYQMQQIACQQLQQTQMEQQAQMVHLQQEYEARLEEKQIQLEQLQNQLYQQTTTNFDTTESPGKLNVPQEPPTPTEPKQKAPNQPNSSFLDIIAETKPVLPKDHKNKQKDYKKQRLLTQIDRNLEIITWDAQTKELQKLANKHKKDFGELHKFKCPICKFSFKTLLEIMTHFNIYYKSHDIHTILTQKCENRPPIIDSIKKEIKENKKVVCTYCSKPLPSYKALNDHIDHCNFSQRIIRLKEGENADIITKEVNDFINSEAHNENADQNATHQNNAQQPNNGENQNNGDRDQANQNNATNNNNNASGQNNGTGGNNGGGNNGGNNGGNQRPRYGIRDYQCPTECEYISILSKTKRPQDQKALQEKADYIVYLFRTKKMTATFALHKFLGLFMRKQYEHSEPDDQNDTYKRMRAERDIEFAMQNGGVSKAMGKALDYHNNTGHSEVPKAEIARQVEIHFKKQVESINVPIGSSIQKEQMADITHEEIKRQIEALDDEKSPGPSGIAPLHLKLLLGHFDFIQLITIAFNEIIQLKNIVPDNRLYKFDHKFLIKDNNLTRDPNGDLKTRPIACAEQLLNVLHRIVKRRIQKDLVIDPNQYVNQACGQLQAKLKVAQAIKNGFTIINFDVKSAFNSLRHDILARNLNGNNVGPATHKYIMYATKARWSDHVKDIKVGVSQGCPLAMHLFASVISELIYRINQKPADEERFMVAIGYADDILIMVTPGREKDAIRIAMAEYERLKLEVNTNKTSSNDKTLFENNSGIVTYLGQEFGQDAKPLTDQILANVQERIGSLFDLDISLHNRYTLYEKCILTCANYGPLVDVCDDTQENIKKYLQIDDELIKGLRKIIEVNVPKEELMRFALSHKCKGGAHQIYPGQHYNLMKQDQYEKERLINELEGETLDKIGHDEDNEANSRQRKLARTFLSKTRQDGVDYENKFGTYDEITPRIAYTLQNYRRQLPNEAFRYLTNTRFVKEKEDLIPTQCPNCGGKNSPYHETNCKKAQEYHIGVHDKIVDHIEQVLRQYKAVKVSKQNHNRLYDGIKPDIAINYRGERIYLDVGVTWYKEKYYKAKVKHYQGYEAKIIPIIVGKNCTLHKESHLFLKELKVNMQTFYAEIGYKISRYAQMCNNSLYKKRNLEKETNLEEAPIGKLDMNKFAPLADLGEDNDKSEKEPIEKFLFQQNKWNKSHVSQSDSYTFTSQMGENKRRKSNHQKANTSARQINRQNKFASLNSEDSSSNSGNFSHYQEQPHRKEQNTHRTDHRKPDKVDYSAISEASEALQSLIQSCSSSMKKSLKQNNQSLRSQKQTEQNKKNKQNNQSNTEQSKPKGSQQNQSKKNQIKELVKSFNKILNGNQKPKGNSFTGQQNHNSSTKQRATTDQNPYIYIKQCEMNNCFDRKQQNKNNDAYKKNWKKHSWNQADVVQKLTKVLQKTLKQQGNYFDRNNNKFNNNQGKLFNSLNEYRYNDVKSKRNDDSFMYVKIPISQTNFSKQNKGGNKSFGGYKQGNFNQKFI</sequence>
<reference evidence="6 7" key="2">
    <citation type="submission" date="2024-07" db="EMBL/GenBank/DDBJ databases">
        <authorList>
            <person name="Akdeniz Z."/>
        </authorList>
    </citation>
    <scope>NUCLEOTIDE SEQUENCE [LARGE SCALE GENOMIC DNA]</scope>
</reference>
<dbReference type="EMBL" id="CAXDID020000192">
    <property type="protein sequence ID" value="CAL6052547.1"/>
    <property type="molecule type" value="Genomic_DNA"/>
</dbReference>
<feature type="compositionally biased region" description="Low complexity" evidence="2">
    <location>
        <begin position="1563"/>
        <end position="1584"/>
    </location>
</feature>
<dbReference type="PROSITE" id="PS50878">
    <property type="entry name" value="RT_POL"/>
    <property type="match status" value="1"/>
</dbReference>
<evidence type="ECO:0000256" key="1">
    <source>
        <dbReference type="SAM" id="Coils"/>
    </source>
</evidence>
<keyword evidence="5" id="KW-0808">Transferase</keyword>
<dbReference type="PANTHER" id="PTHR13555">
    <property type="entry name" value="C2H2 ZINC FINGER CGI-62-RELATED"/>
    <property type="match status" value="1"/>
</dbReference>
<feature type="region of interest" description="Disordered" evidence="2">
    <location>
        <begin position="1537"/>
        <end position="1585"/>
    </location>
</feature>